<dbReference type="PATRIC" id="fig|1121098.3.peg.3797"/>
<dbReference type="PANTHER" id="PTHR34983">
    <property type="entry name" value="ARABINOGALACTAN ENDO-BETA-1,4-GALACTANASE A"/>
    <property type="match status" value="1"/>
</dbReference>
<feature type="signal peptide" evidence="6">
    <location>
        <begin position="1"/>
        <end position="21"/>
    </location>
</feature>
<evidence type="ECO:0000313" key="7">
    <source>
        <dbReference type="EMBL" id="EOA52293.1"/>
    </source>
</evidence>
<evidence type="ECO:0000256" key="2">
    <source>
        <dbReference type="ARBA" id="ARBA00010687"/>
    </source>
</evidence>
<dbReference type="Pfam" id="PF07745">
    <property type="entry name" value="Glyco_hydro_53"/>
    <property type="match status" value="1"/>
</dbReference>
<dbReference type="GO" id="GO:0031218">
    <property type="term" value="F:arabinogalactan endo-1,4-beta-galactosidase activity"/>
    <property type="evidence" value="ECO:0007669"/>
    <property type="project" value="UniProtKB-EC"/>
</dbReference>
<dbReference type="AlphaFoldDB" id="U6RAT1"/>
<protein>
    <recommendedName>
        <fullName evidence="3 6">Arabinogalactan endo-beta-1,4-galactanase</fullName>
        <ecNumber evidence="3 6">3.2.1.89</ecNumber>
    </recommendedName>
</protein>
<evidence type="ECO:0000256" key="6">
    <source>
        <dbReference type="RuleBase" id="RU361192"/>
    </source>
</evidence>
<dbReference type="InterPro" id="IPR011683">
    <property type="entry name" value="Glyco_hydro_53"/>
</dbReference>
<comment type="caution">
    <text evidence="7">The sequence shown here is derived from an EMBL/GenBank/DDBJ whole genome shotgun (WGS) entry which is preliminary data.</text>
</comment>
<dbReference type="GeneID" id="60060464"/>
<dbReference type="InterPro" id="IPR017853">
    <property type="entry name" value="GH"/>
</dbReference>
<dbReference type="SUPFAM" id="SSF51445">
    <property type="entry name" value="(Trans)glycosidases"/>
    <property type="match status" value="1"/>
</dbReference>
<name>U6RAT1_9BACT</name>
<dbReference type="GO" id="GO:0015926">
    <property type="term" value="F:glucosidase activity"/>
    <property type="evidence" value="ECO:0007669"/>
    <property type="project" value="InterPro"/>
</dbReference>
<proteinExistence type="inferred from homology"/>
<dbReference type="PROSITE" id="PS51257">
    <property type="entry name" value="PROKAR_LIPOPROTEIN"/>
    <property type="match status" value="1"/>
</dbReference>
<dbReference type="eggNOG" id="COG3867">
    <property type="taxonomic scope" value="Bacteria"/>
</dbReference>
<dbReference type="HOGENOM" id="CLU_011259_2_3_10"/>
<dbReference type="EC" id="3.2.1.89" evidence="3 6"/>
<dbReference type="Proteomes" id="UP000017831">
    <property type="component" value="Unassembled WGS sequence"/>
</dbReference>
<dbReference type="Gene3D" id="3.20.20.80">
    <property type="entry name" value="Glycosidases"/>
    <property type="match status" value="1"/>
</dbReference>
<dbReference type="GO" id="GO:0045490">
    <property type="term" value="P:pectin catabolic process"/>
    <property type="evidence" value="ECO:0007669"/>
    <property type="project" value="TreeGrafter"/>
</dbReference>
<keyword evidence="6" id="KW-0732">Signal</keyword>
<dbReference type="EMBL" id="AQHY01000040">
    <property type="protein sequence ID" value="EOA52293.1"/>
    <property type="molecule type" value="Genomic_DNA"/>
</dbReference>
<reference evidence="7 8" key="1">
    <citation type="submission" date="2013-04" db="EMBL/GenBank/DDBJ databases">
        <title>The Genome Sequence of Bacteroides massiliensis DSM 17679.</title>
        <authorList>
            <consortium name="The Broad Institute Genomics Platform"/>
            <person name="Earl A."/>
            <person name="Ward D."/>
            <person name="Feldgarden M."/>
            <person name="Gevers D."/>
            <person name="Martens E."/>
            <person name="Fenner L."/>
            <person name="Roux V."/>
            <person name="Mallet M.N."/>
            <person name="Raoult D."/>
            <person name="Walker B."/>
            <person name="Young S."/>
            <person name="Zeng Q."/>
            <person name="Gargeya S."/>
            <person name="Fitzgerald M."/>
            <person name="Haas B."/>
            <person name="Abouelleil A."/>
            <person name="Allen A.W."/>
            <person name="Alvarado L."/>
            <person name="Arachchi H.M."/>
            <person name="Berlin A.M."/>
            <person name="Chapman S.B."/>
            <person name="Gainer-Dewar J."/>
            <person name="Goldberg J."/>
            <person name="Griggs A."/>
            <person name="Gujja S."/>
            <person name="Hansen M."/>
            <person name="Howarth C."/>
            <person name="Imamovic A."/>
            <person name="Ireland A."/>
            <person name="Larimer J."/>
            <person name="McCowan C."/>
            <person name="Murphy C."/>
            <person name="Pearson M."/>
            <person name="Poon T.W."/>
            <person name="Priest M."/>
            <person name="Roberts A."/>
            <person name="Saif S."/>
            <person name="Shea T."/>
            <person name="Sisk P."/>
            <person name="Sykes S."/>
            <person name="Wortman J."/>
            <person name="Nusbaum C."/>
            <person name="Birren B."/>
        </authorList>
    </citation>
    <scope>NUCLEOTIDE SEQUENCE [LARGE SCALE GENOMIC DNA]</scope>
    <source>
        <strain evidence="8">B84634 / Timone 84634 / DSM 17679 / JCM 13223</strain>
    </source>
</reference>
<comment type="similarity">
    <text evidence="2 6">Belongs to the glycosyl hydrolase 53 family.</text>
</comment>
<dbReference type="STRING" id="1121098.HMPREF1534_03719"/>
<feature type="chain" id="PRO_5005147922" description="Arabinogalactan endo-beta-1,4-galactanase" evidence="6">
    <location>
        <begin position="22"/>
        <end position="347"/>
    </location>
</feature>
<accession>U6RAT1</accession>
<comment type="catalytic activity">
    <reaction evidence="1 6">
        <text>The enzyme specifically hydrolyzes (1-&gt;4)-beta-D-galactosidic linkages in type I arabinogalactans.</text>
        <dbReference type="EC" id="3.2.1.89"/>
    </reaction>
</comment>
<dbReference type="RefSeq" id="WP_005944923.1">
    <property type="nucleotide sequence ID" value="NZ_KB890319.1"/>
</dbReference>
<evidence type="ECO:0000256" key="1">
    <source>
        <dbReference type="ARBA" id="ARBA00001695"/>
    </source>
</evidence>
<keyword evidence="4 6" id="KW-0378">Hydrolase</keyword>
<keyword evidence="5 6" id="KW-0326">Glycosidase</keyword>
<gene>
    <name evidence="7" type="ORF">HMPREF1534_03719</name>
</gene>
<evidence type="ECO:0000313" key="8">
    <source>
        <dbReference type="Proteomes" id="UP000017831"/>
    </source>
</evidence>
<keyword evidence="8" id="KW-1185">Reference proteome</keyword>
<evidence type="ECO:0000256" key="3">
    <source>
        <dbReference type="ARBA" id="ARBA00012556"/>
    </source>
</evidence>
<dbReference type="OrthoDB" id="9768786at2"/>
<evidence type="ECO:0000256" key="5">
    <source>
        <dbReference type="ARBA" id="ARBA00023295"/>
    </source>
</evidence>
<organism evidence="7 8">
    <name type="scientific">Phocaeicola massiliensis B84634 = Timone 84634 = DSM 17679 = JCM 13223</name>
    <dbReference type="NCBI Taxonomy" id="1121098"/>
    <lineage>
        <taxon>Bacteria</taxon>
        <taxon>Pseudomonadati</taxon>
        <taxon>Bacteroidota</taxon>
        <taxon>Bacteroidia</taxon>
        <taxon>Bacteroidales</taxon>
        <taxon>Bacteroidaceae</taxon>
        <taxon>Phocaeicola</taxon>
    </lineage>
</organism>
<evidence type="ECO:0000256" key="4">
    <source>
        <dbReference type="ARBA" id="ARBA00022801"/>
    </source>
</evidence>
<sequence length="347" mass="38836">MMKLRNILFAGLLLLGAAACSDNDKPIFPKTPTYDMSGFAKGADVSWLTEMEKAGTKFYTSAGRETECITLLRELGMNSIRLRVWVNPTNGWCNKSDVLVKAWRAHQLGMRLMIDFHYSDSWADPGQQTKPAAWNTYSLDELQNAVAEHTSDVLTALKEKGITPEWVQVGNETGNGMLWNEGKASEHMAQYAALTTAGYNAVKSVFNETKVIVHLQAGDDNSLYRWLFDGLKANGGKWDVIGMSLYPKADTWQSMTDNCIANMRDMIDRYGSEVMLCEVGMPWDEAEECYQFLSSLITKSKEITQCLGVFYWEPQAYGNWNAYTLGAFDNNGQPTIALEAFKSSSSF</sequence>
<dbReference type="PANTHER" id="PTHR34983:SF1">
    <property type="entry name" value="ARABINOGALACTAN ENDO-BETA-1,4-GALACTANASE A"/>
    <property type="match status" value="1"/>
</dbReference>